<evidence type="ECO:0000256" key="1">
    <source>
        <dbReference type="SAM" id="MobiDB-lite"/>
    </source>
</evidence>
<dbReference type="AlphaFoldDB" id="A0A453JV92"/>
<reference evidence="2" key="3">
    <citation type="journal article" date="2017" name="Nature">
        <title>Genome sequence of the progenitor of the wheat D genome Aegilops tauschii.</title>
        <authorList>
            <person name="Luo M.C."/>
            <person name="Gu Y.Q."/>
            <person name="Puiu D."/>
            <person name="Wang H."/>
            <person name="Twardziok S.O."/>
            <person name="Deal K.R."/>
            <person name="Huo N."/>
            <person name="Zhu T."/>
            <person name="Wang L."/>
            <person name="Wang Y."/>
            <person name="McGuire P.E."/>
            <person name="Liu S."/>
            <person name="Long H."/>
            <person name="Ramasamy R.K."/>
            <person name="Rodriguez J.C."/>
            <person name="Van S.L."/>
            <person name="Yuan L."/>
            <person name="Wang Z."/>
            <person name="Xia Z."/>
            <person name="Xiao L."/>
            <person name="Anderson O.D."/>
            <person name="Ouyang S."/>
            <person name="Liang Y."/>
            <person name="Zimin A.V."/>
            <person name="Pertea G."/>
            <person name="Qi P."/>
            <person name="Bennetzen J.L."/>
            <person name="Dai X."/>
            <person name="Dawson M.W."/>
            <person name="Muller H.G."/>
            <person name="Kugler K."/>
            <person name="Rivarola-Duarte L."/>
            <person name="Spannagl M."/>
            <person name="Mayer K.F.X."/>
            <person name="Lu F.H."/>
            <person name="Bevan M.W."/>
            <person name="Leroy P."/>
            <person name="Li P."/>
            <person name="You F.M."/>
            <person name="Sun Q."/>
            <person name="Liu Z."/>
            <person name="Lyons E."/>
            <person name="Wicker T."/>
            <person name="Salzberg S.L."/>
            <person name="Devos K.M."/>
            <person name="Dvorak J."/>
        </authorList>
    </citation>
    <scope>NUCLEOTIDE SEQUENCE [LARGE SCALE GENOMIC DNA]</scope>
    <source>
        <strain evidence="2">cv. AL8/78</strain>
    </source>
</reference>
<feature type="compositionally biased region" description="Polar residues" evidence="1">
    <location>
        <begin position="10"/>
        <end position="28"/>
    </location>
</feature>
<dbReference type="Proteomes" id="UP000015105">
    <property type="component" value="Chromosome 5D"/>
</dbReference>
<dbReference type="Gramene" id="AET5Gv20203500.12">
    <property type="protein sequence ID" value="AET5Gv20203500.12"/>
    <property type="gene ID" value="AET5Gv20203500"/>
</dbReference>
<reference evidence="2" key="4">
    <citation type="submission" date="2019-03" db="UniProtKB">
        <authorList>
            <consortium name="EnsemblPlants"/>
        </authorList>
    </citation>
    <scope>IDENTIFICATION</scope>
</reference>
<protein>
    <submittedName>
        <fullName evidence="2">Uncharacterized protein</fullName>
    </submittedName>
</protein>
<reference evidence="3" key="2">
    <citation type="journal article" date="2017" name="Nat. Plants">
        <title>The Aegilops tauschii genome reveals multiple impacts of transposons.</title>
        <authorList>
            <person name="Zhao G."/>
            <person name="Zou C."/>
            <person name="Li K."/>
            <person name="Wang K."/>
            <person name="Li T."/>
            <person name="Gao L."/>
            <person name="Zhang X."/>
            <person name="Wang H."/>
            <person name="Yang Z."/>
            <person name="Liu X."/>
            <person name="Jiang W."/>
            <person name="Mao L."/>
            <person name="Kong X."/>
            <person name="Jiao Y."/>
            <person name="Jia J."/>
        </authorList>
    </citation>
    <scope>NUCLEOTIDE SEQUENCE [LARGE SCALE GENOMIC DNA]</scope>
    <source>
        <strain evidence="3">cv. AL8/78</strain>
    </source>
</reference>
<feature type="region of interest" description="Disordered" evidence="1">
    <location>
        <begin position="1"/>
        <end position="36"/>
    </location>
</feature>
<dbReference type="EnsemblPlants" id="AET5Gv20203500.12">
    <property type="protein sequence ID" value="AET5Gv20203500.12"/>
    <property type="gene ID" value="AET5Gv20203500"/>
</dbReference>
<accession>A0A453JV92</accession>
<reference evidence="3" key="1">
    <citation type="journal article" date="2014" name="Science">
        <title>Ancient hybridizations among the ancestral genomes of bread wheat.</title>
        <authorList>
            <consortium name="International Wheat Genome Sequencing Consortium,"/>
            <person name="Marcussen T."/>
            <person name="Sandve S.R."/>
            <person name="Heier L."/>
            <person name="Spannagl M."/>
            <person name="Pfeifer M."/>
            <person name="Jakobsen K.S."/>
            <person name="Wulff B.B."/>
            <person name="Steuernagel B."/>
            <person name="Mayer K.F."/>
            <person name="Olsen O.A."/>
        </authorList>
    </citation>
    <scope>NUCLEOTIDE SEQUENCE [LARGE SCALE GENOMIC DNA]</scope>
    <source>
        <strain evidence="3">cv. AL8/78</strain>
    </source>
</reference>
<proteinExistence type="predicted"/>
<reference evidence="2" key="5">
    <citation type="journal article" date="2021" name="G3 (Bethesda)">
        <title>Aegilops tauschii genome assembly Aet v5.0 features greater sequence contiguity and improved annotation.</title>
        <authorList>
            <person name="Wang L."/>
            <person name="Zhu T."/>
            <person name="Rodriguez J.C."/>
            <person name="Deal K.R."/>
            <person name="Dubcovsky J."/>
            <person name="McGuire P.E."/>
            <person name="Lux T."/>
            <person name="Spannagl M."/>
            <person name="Mayer K.F.X."/>
            <person name="Baldrich P."/>
            <person name="Meyers B.C."/>
            <person name="Huo N."/>
            <person name="Gu Y.Q."/>
            <person name="Zhou H."/>
            <person name="Devos K.M."/>
            <person name="Bennetzen J.L."/>
            <person name="Unver T."/>
            <person name="Budak H."/>
            <person name="Gulick P.J."/>
            <person name="Galiba G."/>
            <person name="Kalapos B."/>
            <person name="Nelson D.R."/>
            <person name="Li P."/>
            <person name="You F.M."/>
            <person name="Luo M.C."/>
            <person name="Dvorak J."/>
        </authorList>
    </citation>
    <scope>NUCLEOTIDE SEQUENCE [LARGE SCALE GENOMIC DNA]</scope>
    <source>
        <strain evidence="2">cv. AL8/78</strain>
    </source>
</reference>
<sequence length="36" mass="3914">PPTSRAHGLNRQQPPTSSYKSSCDNGNSVAHDFELD</sequence>
<evidence type="ECO:0000313" key="3">
    <source>
        <dbReference type="Proteomes" id="UP000015105"/>
    </source>
</evidence>
<keyword evidence="3" id="KW-1185">Reference proteome</keyword>
<evidence type="ECO:0000313" key="2">
    <source>
        <dbReference type="EnsemblPlants" id="AET5Gv20203500.12"/>
    </source>
</evidence>
<organism evidence="2 3">
    <name type="scientific">Aegilops tauschii subsp. strangulata</name>
    <name type="common">Goatgrass</name>
    <dbReference type="NCBI Taxonomy" id="200361"/>
    <lineage>
        <taxon>Eukaryota</taxon>
        <taxon>Viridiplantae</taxon>
        <taxon>Streptophyta</taxon>
        <taxon>Embryophyta</taxon>
        <taxon>Tracheophyta</taxon>
        <taxon>Spermatophyta</taxon>
        <taxon>Magnoliopsida</taxon>
        <taxon>Liliopsida</taxon>
        <taxon>Poales</taxon>
        <taxon>Poaceae</taxon>
        <taxon>BOP clade</taxon>
        <taxon>Pooideae</taxon>
        <taxon>Triticodae</taxon>
        <taxon>Triticeae</taxon>
        <taxon>Triticinae</taxon>
        <taxon>Aegilops</taxon>
    </lineage>
</organism>
<name>A0A453JV92_AEGTS</name>